<gene>
    <name evidence="2" type="ORF">K7G82_05780</name>
</gene>
<evidence type="ECO:0000313" key="2">
    <source>
        <dbReference type="EMBL" id="MBY8821791.1"/>
    </source>
</evidence>
<dbReference type="InterPro" id="IPR000015">
    <property type="entry name" value="Fimb_usher"/>
</dbReference>
<dbReference type="RefSeq" id="WP_246623353.1">
    <property type="nucleotide sequence ID" value="NZ_JAINVV010000003.1"/>
</dbReference>
<evidence type="ECO:0000313" key="3">
    <source>
        <dbReference type="Proteomes" id="UP000706039"/>
    </source>
</evidence>
<name>A0ABS7PKL7_9SPHN</name>
<proteinExistence type="predicted"/>
<dbReference type="Pfam" id="PF00577">
    <property type="entry name" value="Usher"/>
    <property type="match status" value="1"/>
</dbReference>
<dbReference type="InterPro" id="IPR042186">
    <property type="entry name" value="FimD_plug_dom"/>
</dbReference>
<dbReference type="PANTHER" id="PTHR30451:SF5">
    <property type="entry name" value="SLR0019 PROTEIN"/>
    <property type="match status" value="1"/>
</dbReference>
<dbReference type="Gene3D" id="2.60.40.3110">
    <property type="match status" value="1"/>
</dbReference>
<comment type="caution">
    <text evidence="2">The sequence shown here is derived from an EMBL/GenBank/DDBJ whole genome shotgun (WGS) entry which is preliminary data.</text>
</comment>
<dbReference type="EMBL" id="JAINVV010000003">
    <property type="protein sequence ID" value="MBY8821791.1"/>
    <property type="molecule type" value="Genomic_DNA"/>
</dbReference>
<accession>A0ABS7PKL7</accession>
<keyword evidence="3" id="KW-1185">Reference proteome</keyword>
<sequence length="764" mass="79495">MLHGFLAAFAALTASPLMASSGRFDGIPAADDRMPAAQTLQLELVVNGVPSGVIVPVTLGQGRCEMAASDLVAAGVMLPAGLSGTIEIAALDGVAVDYDQSNQRLRLDVPSTWLPHQSVGGGGTARVRPQSSFGVVLNYDLNFVDTADRAPRAVAWGEARMFGDFGQVSLTGAVQGGHVIRYDLNWSHSDDERMITYEAGDFVTRSLPGNRPVRMAGIQISRDFSVRPDVITYPLPEFAGDARLPSAVDLLIDGYRAAGGQVAPGAFAIGAMPGLNGAGQATLAVTDMLGRRVTTTIPFYVSNDLLRPGLLDFSGSAGVLRRNYGRRNFDYGLAAATAALRYGVSRLITVEGSAEAGSGFASASLGALVQLGNAGVVNAGYAVSDDHGETGDRLTLGYQYRARRFGFAASHVRESDGFSDLSSIGDRHAARTTTIVATSLSSDALGNFGASYVETSDRRGQDLGLASGSWSMSLARGVTLFTSGTYEVRRRQWSGALNLILPLGGSRGTAATSVAREARGATTLRADYGRAIPASGGLGGNAMLARASDTGLYGSGELAWRSAAMEVRGGAYGRRGNITRWAGVSGSVVAIGNDVLLANRIADSFVLVNTGGRAGVPVRYENQLVGRSGGDGHVLVPWVPAYYAGRYSIDPFDLPTNVAVPVVEKSVAVARGSGLVLNFDLREMRSGRVTLIDAQGVPLPVGAIASINAGPALAIGWDGFLFVETLEDINAAIVTLPDGGRCTAEFAAPPPGAEDAMIGPVACR</sequence>
<feature type="chain" id="PRO_5047173724" evidence="1">
    <location>
        <begin position="20"/>
        <end position="764"/>
    </location>
</feature>
<organism evidence="2 3">
    <name type="scientific">Sphingomonas colocasiae</name>
    <dbReference type="NCBI Taxonomy" id="1848973"/>
    <lineage>
        <taxon>Bacteria</taxon>
        <taxon>Pseudomonadati</taxon>
        <taxon>Pseudomonadota</taxon>
        <taxon>Alphaproteobacteria</taxon>
        <taxon>Sphingomonadales</taxon>
        <taxon>Sphingomonadaceae</taxon>
        <taxon>Sphingomonas</taxon>
    </lineage>
</organism>
<dbReference type="Gene3D" id="2.60.40.2610">
    <property type="entry name" value="Outer membrane usher protein FimD, plug domain"/>
    <property type="match status" value="1"/>
</dbReference>
<dbReference type="PANTHER" id="PTHR30451">
    <property type="entry name" value="OUTER MEMBRANE USHER PROTEIN"/>
    <property type="match status" value="1"/>
</dbReference>
<reference evidence="2 3" key="1">
    <citation type="submission" date="2021-08" db="EMBL/GenBank/DDBJ databases">
        <authorList>
            <person name="Tuo L."/>
        </authorList>
    </citation>
    <scope>NUCLEOTIDE SEQUENCE [LARGE SCALE GENOMIC DNA]</scope>
    <source>
        <strain evidence="2 3">JCM 31229</strain>
    </source>
</reference>
<dbReference type="Proteomes" id="UP000706039">
    <property type="component" value="Unassembled WGS sequence"/>
</dbReference>
<evidence type="ECO:0000256" key="1">
    <source>
        <dbReference type="SAM" id="SignalP"/>
    </source>
</evidence>
<protein>
    <submittedName>
        <fullName evidence="2">Fimbria/pilus outer membrane usher protein</fullName>
    </submittedName>
</protein>
<keyword evidence="1" id="KW-0732">Signal</keyword>
<feature type="signal peptide" evidence="1">
    <location>
        <begin position="1"/>
        <end position="19"/>
    </location>
</feature>